<evidence type="ECO:0000259" key="3">
    <source>
        <dbReference type="PROSITE" id="PS51263"/>
    </source>
</evidence>
<dbReference type="RefSeq" id="XP_013794460.1">
    <property type="nucleotide sequence ID" value="XM_013939006.2"/>
</dbReference>
<dbReference type="Pfam" id="PF00241">
    <property type="entry name" value="Cofilin_ADF"/>
    <property type="match status" value="1"/>
</dbReference>
<comment type="similarity">
    <text evidence="1">Belongs to the actin-binding proteins ADF family.</text>
</comment>
<name>A0ABM1C5C0_LIMPO</name>
<evidence type="ECO:0000313" key="4">
    <source>
        <dbReference type="Proteomes" id="UP000694941"/>
    </source>
</evidence>
<reference evidence="5" key="1">
    <citation type="submission" date="2025-08" db="UniProtKB">
        <authorList>
            <consortium name="RefSeq"/>
        </authorList>
    </citation>
    <scope>IDENTIFICATION</scope>
    <source>
        <tissue evidence="5">Muscle</tissue>
    </source>
</reference>
<dbReference type="InterPro" id="IPR017904">
    <property type="entry name" value="ADF/Cofilin"/>
</dbReference>
<sequence length="190" mass="22196">MKVVRSNMCWRVKCYPRTGQRKPKGRQFCLKQFVFVRTYFIKMSSGVSVASEAKTAYDEVKKDKKYRYIIYHIKDERVIDVEHKGPRPSTYENFIEKLQNYKSDCRYCVFDFPVSVSVEGGQKSSPMTVDRLILMMWCPESSTIKQKMLYSSSYDALKKSLVGIYKYVQACDFDEVSKDVVEDTLKRGGK</sequence>
<dbReference type="InterPro" id="IPR002108">
    <property type="entry name" value="ADF-H"/>
</dbReference>
<dbReference type="PANTHER" id="PTHR11913">
    <property type="entry name" value="COFILIN-RELATED"/>
    <property type="match status" value="1"/>
</dbReference>
<dbReference type="SMART" id="SM00102">
    <property type="entry name" value="ADF"/>
    <property type="match status" value="1"/>
</dbReference>
<dbReference type="SUPFAM" id="SSF55753">
    <property type="entry name" value="Actin depolymerizing proteins"/>
    <property type="match status" value="1"/>
</dbReference>
<dbReference type="PROSITE" id="PS51263">
    <property type="entry name" value="ADF_H"/>
    <property type="match status" value="1"/>
</dbReference>
<accession>A0ABM1C5C0</accession>
<feature type="domain" description="ADF-H" evidence="3">
    <location>
        <begin position="44"/>
        <end position="186"/>
    </location>
</feature>
<keyword evidence="2" id="KW-0009">Actin-binding</keyword>
<proteinExistence type="inferred from homology"/>
<evidence type="ECO:0000256" key="2">
    <source>
        <dbReference type="ARBA" id="ARBA00023203"/>
    </source>
</evidence>
<dbReference type="InterPro" id="IPR029006">
    <property type="entry name" value="ADF-H/Gelsolin-like_dom_sf"/>
</dbReference>
<evidence type="ECO:0000313" key="5">
    <source>
        <dbReference type="RefSeq" id="XP_013794460.1"/>
    </source>
</evidence>
<gene>
    <name evidence="5" type="primary">LOC106478458</name>
</gene>
<dbReference type="CDD" id="cd11286">
    <property type="entry name" value="ADF_cofilin_like"/>
    <property type="match status" value="1"/>
</dbReference>
<dbReference type="GeneID" id="106478458"/>
<protein>
    <submittedName>
        <fullName evidence="5">Cofilin/actin-depolymerizing factor homolog</fullName>
    </submittedName>
</protein>
<evidence type="ECO:0000256" key="1">
    <source>
        <dbReference type="ARBA" id="ARBA00006844"/>
    </source>
</evidence>
<keyword evidence="4" id="KW-1185">Reference proteome</keyword>
<dbReference type="Proteomes" id="UP000694941">
    <property type="component" value="Unplaced"/>
</dbReference>
<dbReference type="Gene3D" id="3.40.20.10">
    <property type="entry name" value="Severin"/>
    <property type="match status" value="1"/>
</dbReference>
<organism evidence="4 5">
    <name type="scientific">Limulus polyphemus</name>
    <name type="common">Atlantic horseshoe crab</name>
    <dbReference type="NCBI Taxonomy" id="6850"/>
    <lineage>
        <taxon>Eukaryota</taxon>
        <taxon>Metazoa</taxon>
        <taxon>Ecdysozoa</taxon>
        <taxon>Arthropoda</taxon>
        <taxon>Chelicerata</taxon>
        <taxon>Merostomata</taxon>
        <taxon>Xiphosura</taxon>
        <taxon>Limulidae</taxon>
        <taxon>Limulus</taxon>
    </lineage>
</organism>